<dbReference type="HOGENOM" id="CLU_640297_0_0_1"/>
<evidence type="ECO:0000313" key="2">
    <source>
        <dbReference type="EnsemblProtists" id="EKX55365"/>
    </source>
</evidence>
<dbReference type="RefSeq" id="XP_005842345.1">
    <property type="nucleotide sequence ID" value="XM_005842288.1"/>
</dbReference>
<dbReference type="OrthoDB" id="410397at2759"/>
<protein>
    <submittedName>
        <fullName evidence="1 2">Uncharacterized protein</fullName>
    </submittedName>
</protein>
<dbReference type="EMBL" id="JH992965">
    <property type="protein sequence ID" value="EKX55365.1"/>
    <property type="molecule type" value="Genomic_DNA"/>
</dbReference>
<organism evidence="1">
    <name type="scientific">Guillardia theta (strain CCMP2712)</name>
    <name type="common">Cryptophyte</name>
    <dbReference type="NCBI Taxonomy" id="905079"/>
    <lineage>
        <taxon>Eukaryota</taxon>
        <taxon>Cryptophyceae</taxon>
        <taxon>Pyrenomonadales</taxon>
        <taxon>Geminigeraceae</taxon>
        <taxon>Guillardia</taxon>
    </lineage>
</organism>
<dbReference type="AlphaFoldDB" id="L1K4I5"/>
<dbReference type="KEGG" id="gtt:GUITHDRAFT_160447"/>
<keyword evidence="3" id="KW-1185">Reference proteome</keyword>
<dbReference type="GeneID" id="17312077"/>
<gene>
    <name evidence="1" type="ORF">GUITHDRAFT_160447</name>
</gene>
<reference evidence="3" key="2">
    <citation type="submission" date="2012-11" db="EMBL/GenBank/DDBJ databases">
        <authorList>
            <person name="Kuo A."/>
            <person name="Curtis B.A."/>
            <person name="Tanifuji G."/>
            <person name="Burki F."/>
            <person name="Gruber A."/>
            <person name="Irimia M."/>
            <person name="Maruyama S."/>
            <person name="Arias M.C."/>
            <person name="Ball S.G."/>
            <person name="Gile G.H."/>
            <person name="Hirakawa Y."/>
            <person name="Hopkins J.F."/>
            <person name="Rensing S.A."/>
            <person name="Schmutz J."/>
            <person name="Symeonidi A."/>
            <person name="Elias M."/>
            <person name="Eveleigh R.J."/>
            <person name="Herman E.K."/>
            <person name="Klute M.J."/>
            <person name="Nakayama T."/>
            <person name="Obornik M."/>
            <person name="Reyes-Prieto A."/>
            <person name="Armbrust E.V."/>
            <person name="Aves S.J."/>
            <person name="Beiko R.G."/>
            <person name="Coutinho P."/>
            <person name="Dacks J.B."/>
            <person name="Durnford D.G."/>
            <person name="Fast N.M."/>
            <person name="Green B.R."/>
            <person name="Grisdale C."/>
            <person name="Hempe F."/>
            <person name="Henrissat B."/>
            <person name="Hoppner M.P."/>
            <person name="Ishida K.-I."/>
            <person name="Kim E."/>
            <person name="Koreny L."/>
            <person name="Kroth P.G."/>
            <person name="Liu Y."/>
            <person name="Malik S.-B."/>
            <person name="Maier U.G."/>
            <person name="McRose D."/>
            <person name="Mock T."/>
            <person name="Neilson J.A."/>
            <person name="Onodera N.T."/>
            <person name="Poole A.M."/>
            <person name="Pritham E.J."/>
            <person name="Richards T.A."/>
            <person name="Rocap G."/>
            <person name="Roy S.W."/>
            <person name="Sarai C."/>
            <person name="Schaack S."/>
            <person name="Shirato S."/>
            <person name="Slamovits C.H."/>
            <person name="Spencer D.F."/>
            <person name="Suzuki S."/>
            <person name="Worden A.Z."/>
            <person name="Zauner S."/>
            <person name="Barry K."/>
            <person name="Bell C."/>
            <person name="Bharti A.K."/>
            <person name="Crow J.A."/>
            <person name="Grimwood J."/>
            <person name="Kramer R."/>
            <person name="Lindquist E."/>
            <person name="Lucas S."/>
            <person name="Salamov A."/>
            <person name="McFadden G.I."/>
            <person name="Lane C.E."/>
            <person name="Keeling P.J."/>
            <person name="Gray M.W."/>
            <person name="Grigoriev I.V."/>
            <person name="Archibald J.M."/>
        </authorList>
    </citation>
    <scope>NUCLEOTIDE SEQUENCE</scope>
    <source>
        <strain evidence="3">CCMP2712</strain>
    </source>
</reference>
<reference evidence="2" key="3">
    <citation type="submission" date="2016-03" db="UniProtKB">
        <authorList>
            <consortium name="EnsemblProtists"/>
        </authorList>
    </citation>
    <scope>IDENTIFICATION</scope>
</reference>
<reference evidence="1 3" key="1">
    <citation type="journal article" date="2012" name="Nature">
        <title>Algal genomes reveal evolutionary mosaicism and the fate of nucleomorphs.</title>
        <authorList>
            <consortium name="DOE Joint Genome Institute"/>
            <person name="Curtis B.A."/>
            <person name="Tanifuji G."/>
            <person name="Burki F."/>
            <person name="Gruber A."/>
            <person name="Irimia M."/>
            <person name="Maruyama S."/>
            <person name="Arias M.C."/>
            <person name="Ball S.G."/>
            <person name="Gile G.H."/>
            <person name="Hirakawa Y."/>
            <person name="Hopkins J.F."/>
            <person name="Kuo A."/>
            <person name="Rensing S.A."/>
            <person name="Schmutz J."/>
            <person name="Symeonidi A."/>
            <person name="Elias M."/>
            <person name="Eveleigh R.J."/>
            <person name="Herman E.K."/>
            <person name="Klute M.J."/>
            <person name="Nakayama T."/>
            <person name="Obornik M."/>
            <person name="Reyes-Prieto A."/>
            <person name="Armbrust E.V."/>
            <person name="Aves S.J."/>
            <person name="Beiko R.G."/>
            <person name="Coutinho P."/>
            <person name="Dacks J.B."/>
            <person name="Durnford D.G."/>
            <person name="Fast N.M."/>
            <person name="Green B.R."/>
            <person name="Grisdale C.J."/>
            <person name="Hempel F."/>
            <person name="Henrissat B."/>
            <person name="Hoppner M.P."/>
            <person name="Ishida K."/>
            <person name="Kim E."/>
            <person name="Koreny L."/>
            <person name="Kroth P.G."/>
            <person name="Liu Y."/>
            <person name="Malik S.B."/>
            <person name="Maier U.G."/>
            <person name="McRose D."/>
            <person name="Mock T."/>
            <person name="Neilson J.A."/>
            <person name="Onodera N.T."/>
            <person name="Poole A.M."/>
            <person name="Pritham E.J."/>
            <person name="Richards T.A."/>
            <person name="Rocap G."/>
            <person name="Roy S.W."/>
            <person name="Sarai C."/>
            <person name="Schaack S."/>
            <person name="Shirato S."/>
            <person name="Slamovits C.H."/>
            <person name="Spencer D.F."/>
            <person name="Suzuki S."/>
            <person name="Worden A.Z."/>
            <person name="Zauner S."/>
            <person name="Barry K."/>
            <person name="Bell C."/>
            <person name="Bharti A.K."/>
            <person name="Crow J.A."/>
            <person name="Grimwood J."/>
            <person name="Kramer R."/>
            <person name="Lindquist E."/>
            <person name="Lucas S."/>
            <person name="Salamov A."/>
            <person name="McFadden G.I."/>
            <person name="Lane C.E."/>
            <person name="Keeling P.J."/>
            <person name="Gray M.W."/>
            <person name="Grigoriev I.V."/>
            <person name="Archibald J.M."/>
        </authorList>
    </citation>
    <scope>NUCLEOTIDE SEQUENCE</scope>
    <source>
        <strain evidence="1 3">CCMP2712</strain>
    </source>
</reference>
<dbReference type="PaxDb" id="55529-EKX55365"/>
<evidence type="ECO:0000313" key="3">
    <source>
        <dbReference type="Proteomes" id="UP000011087"/>
    </source>
</evidence>
<proteinExistence type="predicted"/>
<dbReference type="Proteomes" id="UP000011087">
    <property type="component" value="Unassembled WGS sequence"/>
</dbReference>
<name>L1K4I5_GUITC</name>
<sequence length="429" mass="49506">MVDRFSRFASESESEFWMQRFHPPTFLDDTGFNQNQQQDKHVFVGGLGWIDISWPQNASGTLNKPFFYKVVPISYAAYPGMLTYMTSETASYCADGSEYIRDDPLPKIYDFAPYKPGSNTMYRSHRMYNALDEADYFDDYSRSYFAITRRKAGWDCMRHYEILAAGAIPYFFNLTSLPRQTMMTFPRGLVIEAMGMKGVTVIKDGDHVVETRIDHSVFNHSHYFILLHQLQDFTKKHLSTIALAKRFLKMMNVTDLGAVKVLYIVYPGAWPPDGTFDEGGNLRDMLFHGLRSLLGPSLVDPIRLDHMYDDWFPAQGQMPLQDWELTEKVVRDGLHAWGYFHAGHLPAYEEIDRGDIEERLRAKEFDLVVVGSICHDMVARRDLEGVNVDIPDEFPYWETIKEVYQPNQVALVDGDDWGSVPCARWTCFC</sequence>
<evidence type="ECO:0000313" key="1">
    <source>
        <dbReference type="EMBL" id="EKX55365.1"/>
    </source>
</evidence>
<feature type="non-terminal residue" evidence="1">
    <location>
        <position position="429"/>
    </location>
</feature>
<dbReference type="EnsemblProtists" id="EKX55365">
    <property type="protein sequence ID" value="EKX55365"/>
    <property type="gene ID" value="GUITHDRAFT_160447"/>
</dbReference>
<accession>L1K4I5</accession>